<dbReference type="RefSeq" id="WP_344697912.1">
    <property type="nucleotide sequence ID" value="NZ_BAABBM010000001.1"/>
</dbReference>
<name>A0ABP7KVX7_9SPHN</name>
<dbReference type="Proteomes" id="UP001500827">
    <property type="component" value="Unassembled WGS sequence"/>
</dbReference>
<dbReference type="InterPro" id="IPR021719">
    <property type="entry name" value="Prot_inh_I78"/>
</dbReference>
<keyword evidence="3" id="KW-1185">Reference proteome</keyword>
<dbReference type="EMBL" id="BAABBM010000001">
    <property type="protein sequence ID" value="GAA3887167.1"/>
    <property type="molecule type" value="Genomic_DNA"/>
</dbReference>
<dbReference type="Pfam" id="PF11720">
    <property type="entry name" value="Inhibitor_I78"/>
    <property type="match status" value="1"/>
</dbReference>
<gene>
    <name evidence="2" type="ORF">GCM10022276_02850</name>
</gene>
<evidence type="ECO:0000313" key="2">
    <source>
        <dbReference type="EMBL" id="GAA3887167.1"/>
    </source>
</evidence>
<proteinExistence type="predicted"/>
<keyword evidence="1" id="KW-0732">Signal</keyword>
<feature type="chain" id="PRO_5045433604" description="Peptidase inhibitor I78 family protein" evidence="1">
    <location>
        <begin position="20"/>
        <end position="97"/>
    </location>
</feature>
<accession>A0ABP7KVX7</accession>
<protein>
    <recommendedName>
        <fullName evidence="4">Peptidase inhibitor I78 family protein</fullName>
    </recommendedName>
</protein>
<evidence type="ECO:0008006" key="4">
    <source>
        <dbReference type="Google" id="ProtNLM"/>
    </source>
</evidence>
<comment type="caution">
    <text evidence="2">The sequence shown here is derived from an EMBL/GenBank/DDBJ whole genome shotgun (WGS) entry which is preliminary data.</text>
</comment>
<evidence type="ECO:0000256" key="1">
    <source>
        <dbReference type="SAM" id="SignalP"/>
    </source>
</evidence>
<reference evidence="3" key="1">
    <citation type="journal article" date="2019" name="Int. J. Syst. Evol. Microbiol.">
        <title>The Global Catalogue of Microorganisms (GCM) 10K type strain sequencing project: providing services to taxonomists for standard genome sequencing and annotation.</title>
        <authorList>
            <consortium name="The Broad Institute Genomics Platform"/>
            <consortium name="The Broad Institute Genome Sequencing Center for Infectious Disease"/>
            <person name="Wu L."/>
            <person name="Ma J."/>
        </authorList>
    </citation>
    <scope>NUCLEOTIDE SEQUENCE [LARGE SCALE GENOMIC DNA]</scope>
    <source>
        <strain evidence="3">JCM 17543</strain>
    </source>
</reference>
<dbReference type="Gene3D" id="3.30.10.10">
    <property type="entry name" value="Trypsin Inhibitor V, subunit A"/>
    <property type="match status" value="1"/>
</dbReference>
<organism evidence="2 3">
    <name type="scientific">Sphingomonas limnosediminicola</name>
    <dbReference type="NCBI Taxonomy" id="940133"/>
    <lineage>
        <taxon>Bacteria</taxon>
        <taxon>Pseudomonadati</taxon>
        <taxon>Pseudomonadota</taxon>
        <taxon>Alphaproteobacteria</taxon>
        <taxon>Sphingomonadales</taxon>
        <taxon>Sphingomonadaceae</taxon>
        <taxon>Sphingomonas</taxon>
    </lineage>
</organism>
<feature type="signal peptide" evidence="1">
    <location>
        <begin position="1"/>
        <end position="19"/>
    </location>
</feature>
<dbReference type="PROSITE" id="PS51257">
    <property type="entry name" value="PROKAR_LIPOPROTEIN"/>
    <property type="match status" value="1"/>
</dbReference>
<sequence length="97" mass="10304">MRNSALLFVPLLASCAASPVETPVHGVTQGHKCDATGTDRFVGQQGTSETGAAIMAATRSAVLRWAPPGYMLTMDFRKDRVTVRLGPDRKVTAINCG</sequence>
<evidence type="ECO:0000313" key="3">
    <source>
        <dbReference type="Proteomes" id="UP001500827"/>
    </source>
</evidence>